<evidence type="ECO:0000259" key="1">
    <source>
        <dbReference type="Pfam" id="PF01850"/>
    </source>
</evidence>
<dbReference type="Pfam" id="PF01850">
    <property type="entry name" value="PIN"/>
    <property type="match status" value="1"/>
</dbReference>
<protein>
    <recommendedName>
        <fullName evidence="1">PIN domain-containing protein</fullName>
    </recommendedName>
</protein>
<dbReference type="AlphaFoldDB" id="A0A2M6R8X2"/>
<dbReference type="EMBL" id="PEZX01000022">
    <property type="protein sequence ID" value="PIS07048.1"/>
    <property type="molecule type" value="Genomic_DNA"/>
</dbReference>
<feature type="domain" description="PIN" evidence="1">
    <location>
        <begin position="5"/>
        <end position="127"/>
    </location>
</feature>
<name>A0A2M6R8X2_9BACT</name>
<accession>A0A2M6R8X2</accession>
<organism evidence="2 3">
    <name type="scientific">Candidatus Berkelbacteria bacterium CG10_big_fil_rev_8_21_14_0_10_43_14</name>
    <dbReference type="NCBI Taxonomy" id="1974515"/>
    <lineage>
        <taxon>Bacteria</taxon>
        <taxon>Candidatus Berkelbacteria</taxon>
    </lineage>
</organism>
<evidence type="ECO:0000313" key="3">
    <source>
        <dbReference type="Proteomes" id="UP000231162"/>
    </source>
</evidence>
<reference evidence="3" key="1">
    <citation type="submission" date="2017-09" db="EMBL/GenBank/DDBJ databases">
        <title>Depth-based differentiation of microbial function through sediment-hosted aquifers and enrichment of novel symbionts in the deep terrestrial subsurface.</title>
        <authorList>
            <person name="Probst A.J."/>
            <person name="Ladd B."/>
            <person name="Jarett J.K."/>
            <person name="Geller-Mcgrath D.E."/>
            <person name="Sieber C.M.K."/>
            <person name="Emerson J.B."/>
            <person name="Anantharaman K."/>
            <person name="Thomas B.C."/>
            <person name="Malmstrom R."/>
            <person name="Stieglmeier M."/>
            <person name="Klingl A."/>
            <person name="Woyke T."/>
            <person name="Ryan C.M."/>
            <person name="Banfield J.F."/>
        </authorList>
    </citation>
    <scope>NUCLEOTIDE SEQUENCE [LARGE SCALE GENOMIC DNA]</scope>
</reference>
<dbReference type="Proteomes" id="UP000231162">
    <property type="component" value="Unassembled WGS sequence"/>
</dbReference>
<dbReference type="InterPro" id="IPR029060">
    <property type="entry name" value="PIN-like_dom_sf"/>
</dbReference>
<dbReference type="Gene3D" id="3.40.50.1010">
    <property type="entry name" value="5'-nuclease"/>
    <property type="match status" value="1"/>
</dbReference>
<gene>
    <name evidence="2" type="ORF">COT79_01475</name>
</gene>
<dbReference type="SUPFAM" id="SSF88723">
    <property type="entry name" value="PIN domain-like"/>
    <property type="match status" value="1"/>
</dbReference>
<proteinExistence type="predicted"/>
<dbReference type="InterPro" id="IPR002716">
    <property type="entry name" value="PIN_dom"/>
</dbReference>
<evidence type="ECO:0000313" key="2">
    <source>
        <dbReference type="EMBL" id="PIS07048.1"/>
    </source>
</evidence>
<sequence length="134" mass="15461">MKTIAIDINILLDFFLHREKYDQAERLITQSASGMYNLYIPILVIFEFAWTLKSYYKIEKAIIIDRISAILELPCCEVPDKNRILNAILLYKETPQVSLVDCLIILEAIDNKCADFASSDSKLIKLYAKLKARK</sequence>
<comment type="caution">
    <text evidence="2">The sequence shown here is derived from an EMBL/GenBank/DDBJ whole genome shotgun (WGS) entry which is preliminary data.</text>
</comment>